<evidence type="ECO:0000313" key="3">
    <source>
        <dbReference type="EMBL" id="KAF0324809.1"/>
    </source>
</evidence>
<feature type="signal peptide" evidence="1">
    <location>
        <begin position="1"/>
        <end position="23"/>
    </location>
</feature>
<accession>A0A8H3WDD3</accession>
<evidence type="ECO:0000259" key="2">
    <source>
        <dbReference type="Pfam" id="PF06985"/>
    </source>
</evidence>
<comment type="caution">
    <text evidence="3">The sequence shown here is derived from an EMBL/GenBank/DDBJ whole genome shotgun (WGS) entry which is preliminary data.</text>
</comment>
<dbReference type="EMBL" id="WOWK01000041">
    <property type="protein sequence ID" value="KAF0324809.1"/>
    <property type="molecule type" value="Genomic_DNA"/>
</dbReference>
<evidence type="ECO:0000313" key="4">
    <source>
        <dbReference type="Proteomes" id="UP000434172"/>
    </source>
</evidence>
<dbReference type="PANTHER" id="PTHR24148">
    <property type="entry name" value="ANKYRIN REPEAT DOMAIN-CONTAINING PROTEIN 39 HOMOLOG-RELATED"/>
    <property type="match status" value="1"/>
</dbReference>
<dbReference type="InterPro" id="IPR052895">
    <property type="entry name" value="HetReg/Transcr_Mod"/>
</dbReference>
<keyword evidence="4" id="KW-1185">Reference proteome</keyword>
<gene>
    <name evidence="3" type="ORF">GQ607_007980</name>
</gene>
<dbReference type="OrthoDB" id="2157530at2759"/>
<dbReference type="Pfam" id="PF06985">
    <property type="entry name" value="HET"/>
    <property type="match status" value="2"/>
</dbReference>
<organism evidence="3 4">
    <name type="scientific">Colletotrichum asianum</name>
    <dbReference type="NCBI Taxonomy" id="702518"/>
    <lineage>
        <taxon>Eukaryota</taxon>
        <taxon>Fungi</taxon>
        <taxon>Dikarya</taxon>
        <taxon>Ascomycota</taxon>
        <taxon>Pezizomycotina</taxon>
        <taxon>Sordariomycetes</taxon>
        <taxon>Hypocreomycetidae</taxon>
        <taxon>Glomerellales</taxon>
        <taxon>Glomerellaceae</taxon>
        <taxon>Colletotrichum</taxon>
        <taxon>Colletotrichum gloeosporioides species complex</taxon>
    </lineage>
</organism>
<name>A0A8H3WDD3_9PEZI</name>
<feature type="domain" description="Heterokaryon incompatibility" evidence="2">
    <location>
        <begin position="656"/>
        <end position="844"/>
    </location>
</feature>
<protein>
    <recommendedName>
        <fullName evidence="2">Heterokaryon incompatibility domain-containing protein</fullName>
    </recommendedName>
</protein>
<dbReference type="Proteomes" id="UP000434172">
    <property type="component" value="Unassembled WGS sequence"/>
</dbReference>
<dbReference type="AlphaFoldDB" id="A0A8H3WDD3"/>
<proteinExistence type="predicted"/>
<evidence type="ECO:0000256" key="1">
    <source>
        <dbReference type="SAM" id="SignalP"/>
    </source>
</evidence>
<sequence>MRVLQAYIAFALILSLLYEPLRDDGVFGAIADSTIFRVIPPKLVEPPECADETIYKPISQEKEIRLLVLEPGGPGDELKCHLIHAQLSWRTRYEALSYVWGDGTVTRPLSCSGRTETVHINLHDALSDLRLLNRERILWTDRLCIHQSHDGEKTTQIKLMGDIYSQASQVLIYLGKMDSSVEGAMKYIFQDRSAYKIPDRAAVIINLLRRPWFQRTWVFQEAVLAKRAQVICGQQSVPWTILEGLVQSMTIEQTFGRDIPAYRSMDRIVSGVFLMTASRFGRPGTVFPSGQKTSLELLDLILDTRSLLCTKSEDKIFSLLGVTSQEIGSKYLAQDSSLSPGDVFRNFVLWEIFHNSSLRALGCSSDKPGSRYSSPSWVPNFERLDPQTGLTGKKNRVKFNASAGWPMEVWASDEETVLHVKGRIVDTLHTIGKRSTSAPDTFGTVGKGTDEYQLESLSHLGLNKHMIEEARDIYLAATHRLARCRDPAIVASIEKRDLEPRRADGKLSWMPFLRSLVCDRTGKGRVPETQLILRDVGSFVRQTLEISVVPEYFLQLQEDDRMNGMIGLRAMLAFTESRRFAATDIGLIGYVPMRAKRGDLSSHSSIAYVQLQMHSMFQPLDSSRREIRLLRIFPGAWVDNIRLDLDVVSLDAKPQYQALSYVWGSEADPKTVTLHGQSFQVTSNLYNALRRLRQSRASVDLWVDAVCINQKDNVERTQQVSIMNHIYENAFEVVIWLGDSLSDSLKGLERSPGLLEDGPRYVASHASIGNFGRCEPFDNTETEAAAAFTVLQLLGEPGHWDLKEIFAVNQEGQFVVAEIYHAAWQAFLGLMSCSWWSRMWIVQEFVLARESQVVVGNVAVPGHLITDFYRSYISHLPSGCCCHLTVSWRMTSDLWGEMMNIRRADMSLNTIRNQHRNHGDHDGNRLTALLRKTLWLLRPKEATDPRDKICGVLGLFPGIGITPDYASEAAKFFSYATEFFIRAEEGQVLSQDNQENQPMRQI</sequence>
<feature type="chain" id="PRO_5034609278" description="Heterokaryon incompatibility domain-containing protein" evidence="1">
    <location>
        <begin position="24"/>
        <end position="1002"/>
    </location>
</feature>
<dbReference type="PANTHER" id="PTHR24148:SF64">
    <property type="entry name" value="HETEROKARYON INCOMPATIBILITY DOMAIN-CONTAINING PROTEIN"/>
    <property type="match status" value="1"/>
</dbReference>
<feature type="domain" description="Heterokaryon incompatibility" evidence="2">
    <location>
        <begin position="93"/>
        <end position="221"/>
    </location>
</feature>
<dbReference type="InterPro" id="IPR010730">
    <property type="entry name" value="HET"/>
</dbReference>
<keyword evidence="1" id="KW-0732">Signal</keyword>
<reference evidence="3 4" key="1">
    <citation type="submission" date="2019-12" db="EMBL/GenBank/DDBJ databases">
        <title>A genome sequence resource for the geographically widespread anthracnose pathogen Colletotrichum asianum.</title>
        <authorList>
            <person name="Meng Y."/>
        </authorList>
    </citation>
    <scope>NUCLEOTIDE SEQUENCE [LARGE SCALE GENOMIC DNA]</scope>
    <source>
        <strain evidence="3 4">ICMP 18580</strain>
    </source>
</reference>